<dbReference type="EMBL" id="LQZF01000130">
    <property type="protein sequence ID" value="KXU13048.1"/>
    <property type="molecule type" value="Genomic_DNA"/>
</dbReference>
<dbReference type="Proteomes" id="UP000072578">
    <property type="component" value="Unassembled WGS sequence"/>
</dbReference>
<keyword evidence="1" id="KW-0812">Transmembrane</keyword>
<reference evidence="2 3" key="1">
    <citation type="submission" date="2016-01" db="EMBL/GenBank/DDBJ databases">
        <title>Highly variable Streptococcus oralis are common among viridans streptococci isolated from primates.</title>
        <authorList>
            <person name="Denapaite D."/>
            <person name="Rieger M."/>
            <person name="Koendgen S."/>
            <person name="Brueckner R."/>
            <person name="Ochigava I."/>
            <person name="Kappeler P."/>
            <person name="Maetz-Rensing K."/>
            <person name="Leendertz F."/>
            <person name="Hakenbeck R."/>
        </authorList>
    </citation>
    <scope>NUCLEOTIDE SEQUENCE [LARGE SCALE GENOMIC DNA]</scope>
    <source>
        <strain evidence="2 3">DD18</strain>
    </source>
</reference>
<protein>
    <submittedName>
        <fullName evidence="2">Uncharacterized protein</fullName>
    </submittedName>
</protein>
<keyword evidence="1" id="KW-0472">Membrane</keyword>
<proteinExistence type="predicted"/>
<gene>
    <name evidence="2" type="ORF">SINDD18_01112</name>
</gene>
<feature type="transmembrane region" description="Helical" evidence="1">
    <location>
        <begin position="6"/>
        <end position="28"/>
    </location>
</feature>
<dbReference type="AlphaFoldDB" id="A0A139REB8"/>
<sequence length="186" mass="21274">MSMTFVVFFIIFMLLIFVFVAGIVYWAISHANKNNNEYLAFATAHGYQFDQAQGRDNYRDYSSRTISSTLTITPVQSPYVEKYANFSYYPFGCGHERKVAYVISGNYKGKQFRAFTYHFRGNAIEGTGTGGVFNVVMIEWPNTPKGQLSEQVFYENGFLCEYQHGNLNVETIHDRVNQLGNIAQDL</sequence>
<keyword evidence="1" id="KW-1133">Transmembrane helix</keyword>
<dbReference type="PATRIC" id="fig|68892.8.peg.1243"/>
<evidence type="ECO:0000313" key="3">
    <source>
        <dbReference type="Proteomes" id="UP000072578"/>
    </source>
</evidence>
<evidence type="ECO:0000313" key="2">
    <source>
        <dbReference type="EMBL" id="KXU13048.1"/>
    </source>
</evidence>
<comment type="caution">
    <text evidence="2">The sequence shown here is derived from an EMBL/GenBank/DDBJ whole genome shotgun (WGS) entry which is preliminary data.</text>
</comment>
<name>A0A139REB8_9STRE</name>
<accession>A0A139REB8</accession>
<organism evidence="2 3">
    <name type="scientific">Streptococcus infantis</name>
    <dbReference type="NCBI Taxonomy" id="68892"/>
    <lineage>
        <taxon>Bacteria</taxon>
        <taxon>Bacillati</taxon>
        <taxon>Bacillota</taxon>
        <taxon>Bacilli</taxon>
        <taxon>Lactobacillales</taxon>
        <taxon>Streptococcaceae</taxon>
        <taxon>Streptococcus</taxon>
    </lineage>
</organism>
<evidence type="ECO:0000256" key="1">
    <source>
        <dbReference type="SAM" id="Phobius"/>
    </source>
</evidence>